<dbReference type="GO" id="GO:0005634">
    <property type="term" value="C:nucleus"/>
    <property type="evidence" value="ECO:0000318"/>
    <property type="project" value="GO_Central"/>
</dbReference>
<dbReference type="SMART" id="SM00487">
    <property type="entry name" value="DEXDc"/>
    <property type="match status" value="1"/>
</dbReference>
<dbReference type="SUPFAM" id="SSF52540">
    <property type="entry name" value="P-loop containing nucleoside triphosphate hydrolases"/>
    <property type="match status" value="2"/>
</dbReference>
<dbReference type="eggNOG" id="KOG0390">
    <property type="taxonomic scope" value="Eukaryota"/>
</dbReference>
<dbReference type="PROSITE" id="PS51192">
    <property type="entry name" value="HELICASE_ATP_BIND_1"/>
    <property type="match status" value="1"/>
</dbReference>
<dbReference type="GO" id="GO:0000724">
    <property type="term" value="P:double-strand break repair via homologous recombination"/>
    <property type="evidence" value="ECO:0000318"/>
    <property type="project" value="GO_Central"/>
</dbReference>
<organism evidence="6 8">
    <name type="scientific">Schizosaccharomyces japonicus (strain yFS275 / FY16936)</name>
    <name type="common">Fission yeast</name>
    <dbReference type="NCBI Taxonomy" id="402676"/>
    <lineage>
        <taxon>Eukaryota</taxon>
        <taxon>Fungi</taxon>
        <taxon>Dikarya</taxon>
        <taxon>Ascomycota</taxon>
        <taxon>Taphrinomycotina</taxon>
        <taxon>Schizosaccharomycetes</taxon>
        <taxon>Schizosaccharomycetales</taxon>
        <taxon>Schizosaccharomycetaceae</taxon>
        <taxon>Schizosaccharomyces</taxon>
    </lineage>
</organism>
<dbReference type="InterPro" id="IPR027417">
    <property type="entry name" value="P-loop_NTPase"/>
</dbReference>
<evidence type="ECO:0000259" key="5">
    <source>
        <dbReference type="PROSITE" id="PS51194"/>
    </source>
</evidence>
<dbReference type="Gene3D" id="3.40.50.10810">
    <property type="entry name" value="Tandem AAA-ATPase domain"/>
    <property type="match status" value="1"/>
</dbReference>
<name>B6JX52_SCHJY</name>
<dbReference type="Gene3D" id="3.40.50.300">
    <property type="entry name" value="P-loop containing nucleotide triphosphate hydrolases"/>
    <property type="match status" value="1"/>
</dbReference>
<dbReference type="GO" id="GO:0007131">
    <property type="term" value="P:reciprocal meiotic recombination"/>
    <property type="evidence" value="ECO:0000318"/>
    <property type="project" value="GO_Central"/>
</dbReference>
<gene>
    <name evidence="7" type="primary">rdh54</name>
    <name evidence="6" type="ORF">SJAG_00980</name>
</gene>
<dbReference type="PANTHER" id="PTHR45629:SF7">
    <property type="entry name" value="DNA EXCISION REPAIR PROTEIN ERCC-6-RELATED"/>
    <property type="match status" value="1"/>
</dbReference>
<dbReference type="GO" id="GO:0004386">
    <property type="term" value="F:helicase activity"/>
    <property type="evidence" value="ECO:0007669"/>
    <property type="project" value="UniProtKB-KW"/>
</dbReference>
<evidence type="ECO:0000313" key="7">
    <source>
        <dbReference type="JaponicusDB" id="SJAG_00980"/>
    </source>
</evidence>
<evidence type="ECO:0000313" key="8">
    <source>
        <dbReference type="Proteomes" id="UP000001744"/>
    </source>
</evidence>
<evidence type="ECO:0000256" key="2">
    <source>
        <dbReference type="ARBA" id="ARBA00022801"/>
    </source>
</evidence>
<protein>
    <submittedName>
        <fullName evidence="6">ATP-dependent DNA helicase Rdh54</fullName>
    </submittedName>
</protein>
<dbReference type="Pfam" id="PF00176">
    <property type="entry name" value="SNF2-rel_dom"/>
    <property type="match status" value="1"/>
</dbReference>
<dbReference type="FunFam" id="3.40.50.10810:FF:000020">
    <property type="entry name" value="DNA repair and recombination protein RAD54B"/>
    <property type="match status" value="1"/>
</dbReference>
<accession>B6JX52</accession>
<dbReference type="Gene3D" id="1.20.120.850">
    <property type="entry name" value="SWI2/SNF2 ATPases, N-terminal domain"/>
    <property type="match status" value="1"/>
</dbReference>
<dbReference type="RefSeq" id="XP_002172246.2">
    <property type="nucleotide sequence ID" value="XM_002172210.2"/>
</dbReference>
<dbReference type="JaponicusDB" id="SJAG_00980">
    <property type="gene designation" value="rdh54"/>
</dbReference>
<keyword evidence="8" id="KW-1185">Reference proteome</keyword>
<dbReference type="InterPro" id="IPR000330">
    <property type="entry name" value="SNF2_N"/>
</dbReference>
<dbReference type="InterPro" id="IPR049730">
    <property type="entry name" value="SNF2/RAD54-like_C"/>
</dbReference>
<keyword evidence="1" id="KW-0547">Nucleotide-binding</keyword>
<dbReference type="AlphaFoldDB" id="B6JX52"/>
<dbReference type="GO" id="GO:0016787">
    <property type="term" value="F:hydrolase activity"/>
    <property type="evidence" value="ECO:0007669"/>
    <property type="project" value="UniProtKB-KW"/>
</dbReference>
<reference evidence="6 8" key="1">
    <citation type="journal article" date="2011" name="Science">
        <title>Comparative functional genomics of the fission yeasts.</title>
        <authorList>
            <person name="Rhind N."/>
            <person name="Chen Z."/>
            <person name="Yassour M."/>
            <person name="Thompson D.A."/>
            <person name="Haas B.J."/>
            <person name="Habib N."/>
            <person name="Wapinski I."/>
            <person name="Roy S."/>
            <person name="Lin M.F."/>
            <person name="Heiman D.I."/>
            <person name="Young S.K."/>
            <person name="Furuya K."/>
            <person name="Guo Y."/>
            <person name="Pidoux A."/>
            <person name="Chen H.M."/>
            <person name="Robbertse B."/>
            <person name="Goldberg J.M."/>
            <person name="Aoki K."/>
            <person name="Bayne E.H."/>
            <person name="Berlin A.M."/>
            <person name="Desjardins C.A."/>
            <person name="Dobbs E."/>
            <person name="Dukaj L."/>
            <person name="Fan L."/>
            <person name="FitzGerald M.G."/>
            <person name="French C."/>
            <person name="Gujja S."/>
            <person name="Hansen K."/>
            <person name="Keifenheim D."/>
            <person name="Levin J.Z."/>
            <person name="Mosher R.A."/>
            <person name="Mueller C.A."/>
            <person name="Pfiffner J."/>
            <person name="Priest M."/>
            <person name="Russ C."/>
            <person name="Smialowska A."/>
            <person name="Swoboda P."/>
            <person name="Sykes S.M."/>
            <person name="Vaughn M."/>
            <person name="Vengrova S."/>
            <person name="Yoder R."/>
            <person name="Zeng Q."/>
            <person name="Allshire R."/>
            <person name="Baulcombe D."/>
            <person name="Birren B.W."/>
            <person name="Brown W."/>
            <person name="Ekwall K."/>
            <person name="Kellis M."/>
            <person name="Leatherwood J."/>
            <person name="Levin H."/>
            <person name="Margalit H."/>
            <person name="Martienssen R."/>
            <person name="Nieduszynski C.A."/>
            <person name="Spatafora J.W."/>
            <person name="Friedman N."/>
            <person name="Dalgaard J.Z."/>
            <person name="Baumann P."/>
            <person name="Niki H."/>
            <person name="Regev A."/>
            <person name="Nusbaum C."/>
        </authorList>
    </citation>
    <scope>NUCLEOTIDE SEQUENCE [LARGE SCALE GENOMIC DNA]</scope>
    <source>
        <strain evidence="8">yFS275 / FY16936</strain>
    </source>
</reference>
<evidence type="ECO:0000313" key="6">
    <source>
        <dbReference type="EMBL" id="EEB05953.2"/>
    </source>
</evidence>
<dbReference type="OMA" id="AWFNKIC"/>
<dbReference type="SMART" id="SM00490">
    <property type="entry name" value="HELICc"/>
    <property type="match status" value="1"/>
</dbReference>
<dbReference type="Proteomes" id="UP000001744">
    <property type="component" value="Unassembled WGS sequence"/>
</dbReference>
<feature type="domain" description="Helicase C-terminal" evidence="5">
    <location>
        <begin position="517"/>
        <end position="680"/>
    </location>
</feature>
<dbReference type="GO" id="GO:0015616">
    <property type="term" value="F:DNA translocase activity"/>
    <property type="evidence" value="ECO:0000318"/>
    <property type="project" value="GO_Central"/>
</dbReference>
<sequence>MKRRAPFKIPSTIHKTNPSANAIASKQTELEQSEKPLRVFSILWRKITFKKHKTWEGDGILVIQGNQCSIHNLDGERLGGSSIRGIDFSIGSVVRVSGKEISLENTITEEEYFKGSFLNTTVSIEPVKPEKKLNTAFVMPLSKEGQEKLHKKKLPVARHDPNAPDALVMERMQPWDEMRNVDVVIDPRLAKILQPHQKEGVSFLYNCLMSIGRHNSYGAILADEMGLGKTLQTITVLWTLLKQNPIANAAPPLKKIMIVSPVTLLQNWKNEFIKWLGTERIHVMIAKSTVEFKEFIGNVSYSVVLVGYEKVRSFLQDNIDCDKIDLVVCDEGHRLKSMNSQTGIALQKLKTKRRLLLTGTPIQNDLMEFYAMVNFIMPGVLGSQTSFRSQYELPILRSRLVNASTKNVLLGNARLERLARYASTFVLRRKIDVLSETLPPRTDVTIFLKPSRSQELLYEEHLDKFWKDRTLENEKTFPLSTLTELNCLCNSTRLIQHQENTDLSLNDLIASSSKFEFLKSLLLEFKNSQLKCVIVSQFTETLNLIEILLKHLLITHCRLDGSTPTNTRQSLVDQFNCSTYEHLSVFLLSNKSGGAGLNLVGANRLILFEPSWNPAYDLQALGRIYRYGQNRSVLIYTLLSTGMLDEQIYIRQHTKTGLSNAFMDSDTSTLKYKFQMKDMKNLFSYHKPKTCLMHELITKTASVLTENNSKRINHCKNEDMNDSTNNNVLENKEDEYKKEWRPARLLNENLSENTLEPIVLLEGWNHYNLSDEGVHSSKEIKWIPKDSMHLCAYVLAKTLKSTKSSGSE</sequence>
<dbReference type="VEuPathDB" id="FungiDB:SJAG_00980"/>
<evidence type="ECO:0000259" key="4">
    <source>
        <dbReference type="PROSITE" id="PS51192"/>
    </source>
</evidence>
<dbReference type="GO" id="GO:0005524">
    <property type="term" value="F:ATP binding"/>
    <property type="evidence" value="ECO:0007669"/>
    <property type="project" value="InterPro"/>
</dbReference>
<dbReference type="CDD" id="cd18004">
    <property type="entry name" value="DEXHc_RAD54"/>
    <property type="match status" value="1"/>
</dbReference>
<dbReference type="InterPro" id="IPR001650">
    <property type="entry name" value="Helicase_C-like"/>
</dbReference>
<keyword evidence="3" id="KW-0067">ATP-binding</keyword>
<evidence type="ECO:0000256" key="1">
    <source>
        <dbReference type="ARBA" id="ARBA00022741"/>
    </source>
</evidence>
<dbReference type="InterPro" id="IPR050496">
    <property type="entry name" value="SNF2_RAD54_helicase_repair"/>
</dbReference>
<dbReference type="InterPro" id="IPR038718">
    <property type="entry name" value="SNF2-like_sf"/>
</dbReference>
<dbReference type="EMBL" id="KE651166">
    <property type="protein sequence ID" value="EEB05953.2"/>
    <property type="molecule type" value="Genomic_DNA"/>
</dbReference>
<proteinExistence type="predicted"/>
<dbReference type="GeneID" id="7050850"/>
<dbReference type="STRING" id="402676.B6JX52"/>
<feature type="domain" description="Helicase ATP-binding" evidence="4">
    <location>
        <begin position="210"/>
        <end position="379"/>
    </location>
</feature>
<dbReference type="Pfam" id="PF00271">
    <property type="entry name" value="Helicase_C"/>
    <property type="match status" value="1"/>
</dbReference>
<dbReference type="PANTHER" id="PTHR45629">
    <property type="entry name" value="SNF2/RAD54 FAMILY MEMBER"/>
    <property type="match status" value="1"/>
</dbReference>
<dbReference type="OrthoDB" id="413460at2759"/>
<dbReference type="InterPro" id="IPR014001">
    <property type="entry name" value="Helicase_ATP-bd"/>
</dbReference>
<dbReference type="PROSITE" id="PS51194">
    <property type="entry name" value="HELICASE_CTER"/>
    <property type="match status" value="1"/>
</dbReference>
<dbReference type="HOGENOM" id="CLU_000315_10_1_1"/>
<dbReference type="CDD" id="cd18793">
    <property type="entry name" value="SF2_C_SNF"/>
    <property type="match status" value="1"/>
</dbReference>
<keyword evidence="2" id="KW-0378">Hydrolase</keyword>
<evidence type="ECO:0000256" key="3">
    <source>
        <dbReference type="ARBA" id="ARBA00022840"/>
    </source>
</evidence>
<keyword evidence="6" id="KW-0347">Helicase</keyword>